<proteinExistence type="predicted"/>
<dbReference type="Proteomes" id="UP001159363">
    <property type="component" value="Chromosome 6"/>
</dbReference>
<accession>A0ABQ9H6C7</accession>
<reference evidence="1 2" key="1">
    <citation type="submission" date="2023-02" db="EMBL/GenBank/DDBJ databases">
        <title>LHISI_Scaffold_Assembly.</title>
        <authorList>
            <person name="Stuart O.P."/>
            <person name="Cleave R."/>
            <person name="Magrath M.J.L."/>
            <person name="Mikheyev A.S."/>
        </authorList>
    </citation>
    <scope>NUCLEOTIDE SEQUENCE [LARGE SCALE GENOMIC DNA]</scope>
    <source>
        <strain evidence="1">Daus_M_001</strain>
        <tissue evidence="1">Leg muscle</tissue>
    </source>
</reference>
<organism evidence="1 2">
    <name type="scientific">Dryococelus australis</name>
    <dbReference type="NCBI Taxonomy" id="614101"/>
    <lineage>
        <taxon>Eukaryota</taxon>
        <taxon>Metazoa</taxon>
        <taxon>Ecdysozoa</taxon>
        <taxon>Arthropoda</taxon>
        <taxon>Hexapoda</taxon>
        <taxon>Insecta</taxon>
        <taxon>Pterygota</taxon>
        <taxon>Neoptera</taxon>
        <taxon>Polyneoptera</taxon>
        <taxon>Phasmatodea</taxon>
        <taxon>Verophasmatodea</taxon>
        <taxon>Anareolatae</taxon>
        <taxon>Phasmatidae</taxon>
        <taxon>Eurycanthinae</taxon>
        <taxon>Dryococelus</taxon>
    </lineage>
</organism>
<protein>
    <submittedName>
        <fullName evidence="1">Uncharacterized protein</fullName>
    </submittedName>
</protein>
<keyword evidence="2" id="KW-1185">Reference proteome</keyword>
<comment type="caution">
    <text evidence="1">The sequence shown here is derived from an EMBL/GenBank/DDBJ whole genome shotgun (WGS) entry which is preliminary data.</text>
</comment>
<sequence length="112" mass="12912">MRIPYFQAPFCCDEGNVYVPSEVDRQNTRYCSQSNPGRIDPTKEQGTARITVWGGNVEGSDDWPFLRPDDSDRDCISERASQKSITQCPDLRRRFFCGVPTRWWSCRLQLGS</sequence>
<evidence type="ECO:0000313" key="1">
    <source>
        <dbReference type="EMBL" id="KAJ8879807.1"/>
    </source>
</evidence>
<evidence type="ECO:0000313" key="2">
    <source>
        <dbReference type="Proteomes" id="UP001159363"/>
    </source>
</evidence>
<gene>
    <name evidence="1" type="ORF">PR048_020415</name>
</gene>
<name>A0ABQ9H6C7_9NEOP</name>
<dbReference type="EMBL" id="JARBHB010000007">
    <property type="protein sequence ID" value="KAJ8879807.1"/>
    <property type="molecule type" value="Genomic_DNA"/>
</dbReference>